<sequence>MPAGGQTRFRIPDCAMPAASRPDSIWPVPPPAGFANGKAYTMFPPPVVSRLPGVSLWFLLAPTGVIDARETQQACLVVQARRSAPTRRTEGIALHEILNAPNTARCRVANRCRQCWKRISASYRVSLRTFGRIDCPFAPVRPFGDRFRNAGNLPHKRRNMTCTHEAGHAYRYVVRHEANTDAILPSNGEGLNMTSTKRNRKLFVQVPSQDAAARHRLPAGDPHWRDAGFAGHLYRTTASAISCQRG</sequence>
<accession>B1TDB6</accession>
<dbReference type="AlphaFoldDB" id="B1TDB6"/>
<evidence type="ECO:0000313" key="1">
    <source>
        <dbReference type="EMBL" id="EDT38437.1"/>
    </source>
</evidence>
<evidence type="ECO:0000313" key="2">
    <source>
        <dbReference type="Proteomes" id="UP000004814"/>
    </source>
</evidence>
<dbReference type="EMBL" id="ABLK01000285">
    <property type="protein sequence ID" value="EDT38437.1"/>
    <property type="molecule type" value="Genomic_DNA"/>
</dbReference>
<comment type="caution">
    <text evidence="1">The sequence shown here is derived from an EMBL/GenBank/DDBJ whole genome shotgun (WGS) entry which is preliminary data.</text>
</comment>
<dbReference type="PATRIC" id="fig|396597.7.peg.1771"/>
<name>B1TDB6_9BURK</name>
<reference evidence="1 2" key="1">
    <citation type="submission" date="2008-03" db="EMBL/GenBank/DDBJ databases">
        <title>Sequencing of the draft genome and assembly of Burkholderia ambifaria MEX-5.</title>
        <authorList>
            <consortium name="US DOE Joint Genome Institute (JGI-PGF)"/>
            <person name="Copeland A."/>
            <person name="Lucas S."/>
            <person name="Lapidus A."/>
            <person name="Glavina del Rio T."/>
            <person name="Dalin E."/>
            <person name="Tice H."/>
            <person name="Bruce D."/>
            <person name="Goodwin L."/>
            <person name="Pitluck S."/>
            <person name="Larimer F."/>
            <person name="Land M.L."/>
            <person name="Hauser L."/>
            <person name="Tiedje J."/>
            <person name="Richardson P."/>
        </authorList>
    </citation>
    <scope>NUCLEOTIDE SEQUENCE [LARGE SCALE GENOMIC DNA]</scope>
    <source>
        <strain evidence="1 2">MEX-5</strain>
    </source>
</reference>
<organism evidence="1 2">
    <name type="scientific">Burkholderia ambifaria MEX-5</name>
    <dbReference type="NCBI Taxonomy" id="396597"/>
    <lineage>
        <taxon>Bacteria</taxon>
        <taxon>Pseudomonadati</taxon>
        <taxon>Pseudomonadota</taxon>
        <taxon>Betaproteobacteria</taxon>
        <taxon>Burkholderiales</taxon>
        <taxon>Burkholderiaceae</taxon>
        <taxon>Burkholderia</taxon>
        <taxon>Burkholderia cepacia complex</taxon>
    </lineage>
</organism>
<proteinExistence type="predicted"/>
<dbReference type="Proteomes" id="UP000004814">
    <property type="component" value="Unassembled WGS sequence"/>
</dbReference>
<gene>
    <name evidence="1" type="ORF">BamMEX5DRAFT_5782</name>
</gene>
<protein>
    <submittedName>
        <fullName evidence="1">Uncharacterized protein</fullName>
    </submittedName>
</protein>